<dbReference type="GeneID" id="54404438"/>
<name>A0A6A6A9T7_9PLEO</name>
<dbReference type="EMBL" id="ML977510">
    <property type="protein sequence ID" value="KAF2127844.1"/>
    <property type="molecule type" value="Genomic_DNA"/>
</dbReference>
<organism evidence="2 3">
    <name type="scientific">Dothidotthia symphoricarpi CBS 119687</name>
    <dbReference type="NCBI Taxonomy" id="1392245"/>
    <lineage>
        <taxon>Eukaryota</taxon>
        <taxon>Fungi</taxon>
        <taxon>Dikarya</taxon>
        <taxon>Ascomycota</taxon>
        <taxon>Pezizomycotina</taxon>
        <taxon>Dothideomycetes</taxon>
        <taxon>Pleosporomycetidae</taxon>
        <taxon>Pleosporales</taxon>
        <taxon>Dothidotthiaceae</taxon>
        <taxon>Dothidotthia</taxon>
    </lineage>
</organism>
<dbReference type="RefSeq" id="XP_033522233.1">
    <property type="nucleotide sequence ID" value="XM_033664006.1"/>
</dbReference>
<reference evidence="2" key="1">
    <citation type="journal article" date="2020" name="Stud. Mycol.">
        <title>101 Dothideomycetes genomes: a test case for predicting lifestyles and emergence of pathogens.</title>
        <authorList>
            <person name="Haridas S."/>
            <person name="Albert R."/>
            <person name="Binder M."/>
            <person name="Bloem J."/>
            <person name="Labutti K."/>
            <person name="Salamov A."/>
            <person name="Andreopoulos B."/>
            <person name="Baker S."/>
            <person name="Barry K."/>
            <person name="Bills G."/>
            <person name="Bluhm B."/>
            <person name="Cannon C."/>
            <person name="Castanera R."/>
            <person name="Culley D."/>
            <person name="Daum C."/>
            <person name="Ezra D."/>
            <person name="Gonzalez J."/>
            <person name="Henrissat B."/>
            <person name="Kuo A."/>
            <person name="Liang C."/>
            <person name="Lipzen A."/>
            <person name="Lutzoni F."/>
            <person name="Magnuson J."/>
            <person name="Mondo S."/>
            <person name="Nolan M."/>
            <person name="Ohm R."/>
            <person name="Pangilinan J."/>
            <person name="Park H.-J."/>
            <person name="Ramirez L."/>
            <person name="Alfaro M."/>
            <person name="Sun H."/>
            <person name="Tritt A."/>
            <person name="Yoshinaga Y."/>
            <person name="Zwiers L.-H."/>
            <person name="Turgeon B."/>
            <person name="Goodwin S."/>
            <person name="Spatafora J."/>
            <person name="Crous P."/>
            <person name="Grigoriev I."/>
        </authorList>
    </citation>
    <scope>NUCLEOTIDE SEQUENCE</scope>
    <source>
        <strain evidence="2">CBS 119687</strain>
    </source>
</reference>
<feature type="domain" description="Heterokaryon incompatibility" evidence="1">
    <location>
        <begin position="48"/>
        <end position="144"/>
    </location>
</feature>
<gene>
    <name evidence="2" type="ORF">P153DRAFT_295134</name>
</gene>
<keyword evidence="3" id="KW-1185">Reference proteome</keyword>
<accession>A0A6A6A9T7</accession>
<sequence>MLSKIQSWIASCVATHHDCTIFNKSIPKRLIKLDGDACLRSPETPVRYAALSYCWGSFKQPTTTKANVAIRYNHLNISNLPQTLKDAVVMTRKLGIDYLWIDSICIVQDDEDDWATESAKMGDLYSNAYVVLAATGAIVNNHGFIEQTRLSQFPLFKRGWTMQERLLATRTVHFLPDEVLYECKTSTRCECGTKNDSTLNQITWPPKEKPHNPRWSHELEFSREWANIVSDYSKRHLTYANDVLPALSGIARRTLSIQPGKYIAGMWEKGIAFQLSWHTTEPTKD</sequence>
<evidence type="ECO:0000313" key="2">
    <source>
        <dbReference type="EMBL" id="KAF2127844.1"/>
    </source>
</evidence>
<dbReference type="PANTHER" id="PTHR33112">
    <property type="entry name" value="DOMAIN PROTEIN, PUTATIVE-RELATED"/>
    <property type="match status" value="1"/>
</dbReference>
<protein>
    <submittedName>
        <fullName evidence="2">HET-domain-containing protein</fullName>
    </submittedName>
</protein>
<dbReference type="Pfam" id="PF06985">
    <property type="entry name" value="HET"/>
    <property type="match status" value="1"/>
</dbReference>
<feature type="non-terminal residue" evidence="2">
    <location>
        <position position="285"/>
    </location>
</feature>
<dbReference type="OrthoDB" id="5362512at2759"/>
<dbReference type="InterPro" id="IPR010730">
    <property type="entry name" value="HET"/>
</dbReference>
<evidence type="ECO:0000313" key="3">
    <source>
        <dbReference type="Proteomes" id="UP000799771"/>
    </source>
</evidence>
<evidence type="ECO:0000259" key="1">
    <source>
        <dbReference type="Pfam" id="PF06985"/>
    </source>
</evidence>
<dbReference type="AlphaFoldDB" id="A0A6A6A9T7"/>
<dbReference type="PANTHER" id="PTHR33112:SF9">
    <property type="entry name" value="HETEROKARYON INCOMPATIBILITY DOMAIN-CONTAINING PROTEIN"/>
    <property type="match status" value="1"/>
</dbReference>
<proteinExistence type="predicted"/>
<dbReference type="Proteomes" id="UP000799771">
    <property type="component" value="Unassembled WGS sequence"/>
</dbReference>